<evidence type="ECO:0000256" key="6">
    <source>
        <dbReference type="ARBA" id="ARBA00022989"/>
    </source>
</evidence>
<evidence type="ECO:0000259" key="9">
    <source>
        <dbReference type="PROSITE" id="PS50928"/>
    </source>
</evidence>
<comment type="similarity">
    <text evidence="2">Belongs to the binding-protein-dependent transport system permease family. CysTW subfamily.</text>
</comment>
<proteinExistence type="inferred from homology"/>
<keyword evidence="3 8" id="KW-0813">Transport</keyword>
<dbReference type="PANTHER" id="PTHR42929:SF5">
    <property type="entry name" value="ABC TRANSPORTER PERMEASE PROTEIN"/>
    <property type="match status" value="1"/>
</dbReference>
<reference evidence="10" key="1">
    <citation type="submission" date="2019-02" db="EMBL/GenBank/DDBJ databases">
        <authorList>
            <person name="Pothier F.J."/>
        </authorList>
    </citation>
    <scope>NUCLEOTIDE SEQUENCE</scope>
    <source>
        <strain evidence="10">CI-1B</strain>
    </source>
</reference>
<evidence type="ECO:0000256" key="8">
    <source>
        <dbReference type="RuleBase" id="RU363032"/>
    </source>
</evidence>
<dbReference type="EMBL" id="CAADFC020000029">
    <property type="protein sequence ID" value="VIO77970.1"/>
    <property type="molecule type" value="Genomic_DNA"/>
</dbReference>
<feature type="domain" description="ABC transmembrane type-1" evidence="9">
    <location>
        <begin position="80"/>
        <end position="286"/>
    </location>
</feature>
<evidence type="ECO:0000256" key="2">
    <source>
        <dbReference type="ARBA" id="ARBA00007069"/>
    </source>
</evidence>
<dbReference type="Proteomes" id="UP000328092">
    <property type="component" value="Unassembled WGS sequence"/>
</dbReference>
<dbReference type="GO" id="GO:0005886">
    <property type="term" value="C:plasma membrane"/>
    <property type="evidence" value="ECO:0007669"/>
    <property type="project" value="UniProtKB-SubCell"/>
</dbReference>
<evidence type="ECO:0000313" key="10">
    <source>
        <dbReference type="EMBL" id="VIO77970.1"/>
    </source>
</evidence>
<name>A0A508TUB3_9BRAD</name>
<evidence type="ECO:0000256" key="7">
    <source>
        <dbReference type="ARBA" id="ARBA00023136"/>
    </source>
</evidence>
<evidence type="ECO:0000256" key="1">
    <source>
        <dbReference type="ARBA" id="ARBA00004651"/>
    </source>
</evidence>
<evidence type="ECO:0000256" key="5">
    <source>
        <dbReference type="ARBA" id="ARBA00022692"/>
    </source>
</evidence>
<keyword evidence="5 8" id="KW-0812">Transmembrane</keyword>
<dbReference type="SUPFAM" id="SSF161098">
    <property type="entry name" value="MetI-like"/>
    <property type="match status" value="1"/>
</dbReference>
<gene>
    <name evidence="10" type="primary">potB_3</name>
    <name evidence="10" type="ORF">CI1B_71530</name>
</gene>
<feature type="transmembrane region" description="Helical" evidence="8">
    <location>
        <begin position="167"/>
        <end position="188"/>
    </location>
</feature>
<accession>A0A508TUB3</accession>
<comment type="subcellular location">
    <subcellularLocation>
        <location evidence="1 8">Cell membrane</location>
        <topology evidence="1 8">Multi-pass membrane protein</topology>
    </subcellularLocation>
</comment>
<keyword evidence="7 8" id="KW-0472">Membrane</keyword>
<feature type="transmembrane region" description="Helical" evidence="8">
    <location>
        <begin position="115"/>
        <end position="138"/>
    </location>
</feature>
<dbReference type="Gene3D" id="1.10.3720.10">
    <property type="entry name" value="MetI-like"/>
    <property type="match status" value="1"/>
</dbReference>
<sequence length="297" mass="31935">MTLAEGMRGKGGASAKAASPGTALLVLPACLLVLGLLIGPMLLMFRISLNQFSPTQLMIEAFSFGNYARAAADPYYQEIILTTLGMALLCTALTLVIAFPAAYWLGRLQSRWKSLVVIATLFPLLVGNVVRSAGWMALFTREGLINTALLKAHLIGEPLTLMYTPKAVVFGIIAVVLPYMILTIASVIESIPRDLEDAAANLGASGFSQFWRVILPLSAPGVAAGSILVFVLCMNTYATAVLLGGPRFKMMAPAIFDQFVRGNNWPMGATLAFMLLAVTMSFTIFGSIAFARRYRAR</sequence>
<evidence type="ECO:0000256" key="3">
    <source>
        <dbReference type="ARBA" id="ARBA00022448"/>
    </source>
</evidence>
<dbReference type="PROSITE" id="PS50928">
    <property type="entry name" value="ABC_TM1"/>
    <property type="match status" value="1"/>
</dbReference>
<keyword evidence="6 8" id="KW-1133">Transmembrane helix</keyword>
<keyword evidence="4" id="KW-1003">Cell membrane</keyword>
<dbReference type="GO" id="GO:0055085">
    <property type="term" value="P:transmembrane transport"/>
    <property type="evidence" value="ECO:0007669"/>
    <property type="project" value="InterPro"/>
</dbReference>
<comment type="caution">
    <text evidence="10">The sequence shown here is derived from an EMBL/GenBank/DDBJ whole genome shotgun (WGS) entry which is preliminary data.</text>
</comment>
<feature type="transmembrane region" description="Helical" evidence="8">
    <location>
        <begin position="265"/>
        <end position="291"/>
    </location>
</feature>
<protein>
    <submittedName>
        <fullName evidence="10">Spermidine/putrescine transport system permease protein PotB</fullName>
    </submittedName>
</protein>
<keyword evidence="11" id="KW-1185">Reference proteome</keyword>
<dbReference type="AlphaFoldDB" id="A0A508TUB3"/>
<dbReference type="InterPro" id="IPR035906">
    <property type="entry name" value="MetI-like_sf"/>
</dbReference>
<feature type="transmembrane region" description="Helical" evidence="8">
    <location>
        <begin position="21"/>
        <end position="45"/>
    </location>
</feature>
<organism evidence="10 11">
    <name type="scientific">Bradyrhizobium ivorense</name>
    <dbReference type="NCBI Taxonomy" id="2511166"/>
    <lineage>
        <taxon>Bacteria</taxon>
        <taxon>Pseudomonadati</taxon>
        <taxon>Pseudomonadota</taxon>
        <taxon>Alphaproteobacteria</taxon>
        <taxon>Hyphomicrobiales</taxon>
        <taxon>Nitrobacteraceae</taxon>
        <taxon>Bradyrhizobium</taxon>
    </lineage>
</organism>
<dbReference type="Pfam" id="PF00528">
    <property type="entry name" value="BPD_transp_1"/>
    <property type="match status" value="1"/>
</dbReference>
<evidence type="ECO:0000256" key="4">
    <source>
        <dbReference type="ARBA" id="ARBA00022475"/>
    </source>
</evidence>
<feature type="transmembrane region" description="Helical" evidence="8">
    <location>
        <begin position="79"/>
        <end position="103"/>
    </location>
</feature>
<evidence type="ECO:0000313" key="11">
    <source>
        <dbReference type="Proteomes" id="UP000328092"/>
    </source>
</evidence>
<dbReference type="CDD" id="cd06261">
    <property type="entry name" value="TM_PBP2"/>
    <property type="match status" value="1"/>
</dbReference>
<dbReference type="InterPro" id="IPR000515">
    <property type="entry name" value="MetI-like"/>
</dbReference>
<dbReference type="PANTHER" id="PTHR42929">
    <property type="entry name" value="INNER MEMBRANE ABC TRANSPORTER PERMEASE PROTEIN YDCU-RELATED-RELATED"/>
    <property type="match status" value="1"/>
</dbReference>